<sequence length="535" mass="60674">MAAVVEVEVGAGAAGERELDECNSILVLILLHEVLNGPLRTRVDMSDLSPEEQWRVEHARMHAKHRGHEAMHAEMVLILIATLVVAQLLLVQWKQRHPRSYNMVTLFQMWVVPLYFTVKLHWWRFLVIWILFSAVTAFVTFRATRKPLVQTTPRLVYKWFLLIYKISYATGIVGYMAVMFTLFGLNLLFKIKPEDAMDFGISLLFYGLYYGVLERDFAEMCADYMASTIGRGGSCHRYIEPETPAPDTRIMTMRQSWIPDPSPLWTLLLCVHIISHLAGATHVPQATSAATASAGIAKDPSPSRPLMPPTAQQCPALEVTWPEVEVPLNGTLTLSCTACSRFPHFSILYWLGNGSFIERLPGRLWEGSTRRERRGTRTQLWRALVLEELSPALRSTNFSCVFSDPAQTAQRHLILAQLSAVIPLTEHGLSQEGVWEERNCHSEAKERQNQIQATLALRREEKRPACNAPQEQRPEMECGKMLWPQQSQEKGFEKCRKASMAIPTWTCKPTAWPEDHSCILGSHLQHLHLKGSQGT</sequence>
<evidence type="ECO:0000313" key="2">
    <source>
        <dbReference type="RefSeq" id="XP_074228653.1"/>
    </source>
</evidence>
<evidence type="ECO:0000313" key="1">
    <source>
        <dbReference type="Proteomes" id="UP001732780"/>
    </source>
</evidence>
<protein>
    <submittedName>
        <fullName evidence="2">Uncharacterized protein LOC105083277 isoform X1</fullName>
    </submittedName>
</protein>
<dbReference type="RefSeq" id="XP_074228653.1">
    <property type="nucleotide sequence ID" value="XM_074372552.1"/>
</dbReference>
<gene>
    <name evidence="2" type="primary">LOC105083277</name>
</gene>
<reference evidence="2" key="1">
    <citation type="submission" date="2025-08" db="UniProtKB">
        <authorList>
            <consortium name="RefSeq"/>
        </authorList>
    </citation>
    <scope>IDENTIFICATION</scope>
    <source>
        <tissue evidence="2">Blood</tissue>
    </source>
</reference>
<keyword evidence="1" id="KW-1185">Reference proteome</keyword>
<name>A0AC58R295_CAMBA</name>
<accession>A0AC58R295</accession>
<dbReference type="Proteomes" id="UP001732780">
    <property type="component" value="Chromosome 10"/>
</dbReference>
<organism evidence="1 2">
    <name type="scientific">Camelus bactrianus</name>
    <name type="common">Bactrian camel</name>
    <dbReference type="NCBI Taxonomy" id="9837"/>
    <lineage>
        <taxon>Eukaryota</taxon>
        <taxon>Metazoa</taxon>
        <taxon>Chordata</taxon>
        <taxon>Craniata</taxon>
        <taxon>Vertebrata</taxon>
        <taxon>Euteleostomi</taxon>
        <taxon>Mammalia</taxon>
        <taxon>Eutheria</taxon>
        <taxon>Laurasiatheria</taxon>
        <taxon>Artiodactyla</taxon>
        <taxon>Tylopoda</taxon>
        <taxon>Camelidae</taxon>
        <taxon>Camelus</taxon>
    </lineage>
</organism>
<proteinExistence type="predicted"/>